<sequence length="304" mass="33897">MDLEEWEFLPDDGFLDFHEDGGGKKIFHRGDPKSIFNMNHFILPSPTSRKIAEPPPNIKPKVTNQLVPVPIQFDQAIGKDPDDEILKEITKVPIEITVMPSPAAISEKITAPNLGAMEADQDAVSQVFFKKMKENEFVDMKMDSPKSGNRGITHQIDAGTLQFDDKGEGYRGEALENKASPKMKIEKEMANKKNNMDSEIKEEVNWEGNHGGLNIWKWSSTGIGTLCSIGVAAATICILILGSQQKNKQHQQNQKLQFQIYTDDKRIKQVVHHATKLNEAISAVRGVPLSSRAHITFGGYYDGL</sequence>
<keyword evidence="1" id="KW-1133">Transmembrane helix</keyword>
<dbReference type="Proteomes" id="UP001415857">
    <property type="component" value="Unassembled WGS sequence"/>
</dbReference>
<dbReference type="EMBL" id="JBBPBK010000002">
    <property type="protein sequence ID" value="KAK9289465.1"/>
    <property type="molecule type" value="Genomic_DNA"/>
</dbReference>
<evidence type="ECO:0000256" key="1">
    <source>
        <dbReference type="SAM" id="Phobius"/>
    </source>
</evidence>
<gene>
    <name evidence="3" type="ORF">L1049_007620</name>
</gene>
<dbReference type="PANTHER" id="PTHR33646:SF2">
    <property type="entry name" value="F20H23.8 PROTEIN"/>
    <property type="match status" value="1"/>
</dbReference>
<proteinExistence type="predicted"/>
<accession>A0AAP0X8K0</accession>
<dbReference type="AlphaFoldDB" id="A0AAP0X8K0"/>
<feature type="transmembrane region" description="Helical" evidence="1">
    <location>
        <begin position="223"/>
        <end position="242"/>
    </location>
</feature>
<evidence type="ECO:0000313" key="3">
    <source>
        <dbReference type="EMBL" id="KAK9289465.1"/>
    </source>
</evidence>
<evidence type="ECO:0000259" key="2">
    <source>
        <dbReference type="Pfam" id="PF20705"/>
    </source>
</evidence>
<evidence type="ECO:0000313" key="4">
    <source>
        <dbReference type="Proteomes" id="UP001415857"/>
    </source>
</evidence>
<keyword evidence="1" id="KW-0472">Membrane</keyword>
<reference evidence="3 4" key="1">
    <citation type="journal article" date="2024" name="Plant J.">
        <title>Genome sequences and population genomics reveal climatic adaptation and genomic divergence between two closely related sweetgum species.</title>
        <authorList>
            <person name="Xu W.Q."/>
            <person name="Ren C.Q."/>
            <person name="Zhang X.Y."/>
            <person name="Comes H.P."/>
            <person name="Liu X.H."/>
            <person name="Li Y.G."/>
            <person name="Kettle C.J."/>
            <person name="Jalonen R."/>
            <person name="Gaisberger H."/>
            <person name="Ma Y.Z."/>
            <person name="Qiu Y.X."/>
        </authorList>
    </citation>
    <scope>NUCLEOTIDE SEQUENCE [LARGE SCALE GENOMIC DNA]</scope>
    <source>
        <strain evidence="3">Hangzhou</strain>
    </source>
</reference>
<keyword evidence="1" id="KW-0812">Transmembrane</keyword>
<comment type="caution">
    <text evidence="3">The sequence shown here is derived from an EMBL/GenBank/DDBJ whole genome shotgun (WGS) entry which is preliminary data.</text>
</comment>
<dbReference type="PANTHER" id="PTHR33646">
    <property type="entry name" value="GB|AAF00631.1"/>
    <property type="match status" value="1"/>
</dbReference>
<keyword evidence="4" id="KW-1185">Reference proteome</keyword>
<name>A0AAP0X8K0_LIQFO</name>
<dbReference type="Pfam" id="PF20705">
    <property type="entry name" value="DUF6821"/>
    <property type="match status" value="1"/>
</dbReference>
<dbReference type="InterPro" id="IPR045883">
    <property type="entry name" value="At4g13530-like"/>
</dbReference>
<protein>
    <recommendedName>
        <fullName evidence="2">DUF6821 domain-containing protein</fullName>
    </recommendedName>
</protein>
<feature type="domain" description="DUF6821" evidence="2">
    <location>
        <begin position="120"/>
        <end position="304"/>
    </location>
</feature>
<organism evidence="3 4">
    <name type="scientific">Liquidambar formosana</name>
    <name type="common">Formosan gum</name>
    <dbReference type="NCBI Taxonomy" id="63359"/>
    <lineage>
        <taxon>Eukaryota</taxon>
        <taxon>Viridiplantae</taxon>
        <taxon>Streptophyta</taxon>
        <taxon>Embryophyta</taxon>
        <taxon>Tracheophyta</taxon>
        <taxon>Spermatophyta</taxon>
        <taxon>Magnoliopsida</taxon>
        <taxon>eudicotyledons</taxon>
        <taxon>Gunneridae</taxon>
        <taxon>Pentapetalae</taxon>
        <taxon>Saxifragales</taxon>
        <taxon>Altingiaceae</taxon>
        <taxon>Liquidambar</taxon>
    </lineage>
</organism>
<dbReference type="InterPro" id="IPR049224">
    <property type="entry name" value="DUF6821"/>
</dbReference>